<comment type="caution">
    <text evidence="3">The sequence shown here is derived from an EMBL/GenBank/DDBJ whole genome shotgun (WGS) entry which is preliminary data.</text>
</comment>
<feature type="signal peptide" evidence="2">
    <location>
        <begin position="1"/>
        <end position="21"/>
    </location>
</feature>
<sequence length="343" mass="37158">MKKVLPLTVAAVLGLAGCSVADQAPDADDDAQASVTIMTHDSFNVPEELVTAFEEDSGYSVTTTSPGDAGAVLNQLILQQDNPTVDGVYGIDNYSAETLLAEDMLTTHDVQLGSAEEFTVASDTDGHLAPIDHGQVCVNMDNEWFDDQGLTPPETLDDLTDPDYEGLFVTTDPTASSPGLAFLVATIADQDDWQRYWQDLLDNGTKVAGGWSDAYYSDFTAAGDGEYPLVLSYSSSPSAEEGRTSSILGTCTQQVEYAGVLADGANPDGARAFIEFLLSTEFQETLPEEMYMYPVDDSVELPEEWATYAELAEDPITVDEAEVADNRDQWLTDWTEVYENHSS</sequence>
<dbReference type="PANTHER" id="PTHR30006:SF2">
    <property type="entry name" value="ABC TRANSPORTER SUBSTRATE-BINDING PROTEIN"/>
    <property type="match status" value="1"/>
</dbReference>
<dbReference type="EMBL" id="JAVDYJ010000001">
    <property type="protein sequence ID" value="MDR7346211.1"/>
    <property type="molecule type" value="Genomic_DNA"/>
</dbReference>
<evidence type="ECO:0000313" key="3">
    <source>
        <dbReference type="EMBL" id="MDR7346211.1"/>
    </source>
</evidence>
<evidence type="ECO:0000256" key="1">
    <source>
        <dbReference type="ARBA" id="ARBA00022729"/>
    </source>
</evidence>
<dbReference type="Gene3D" id="3.40.190.10">
    <property type="entry name" value="Periplasmic binding protein-like II"/>
    <property type="match status" value="2"/>
</dbReference>
<dbReference type="InterPro" id="IPR005948">
    <property type="entry name" value="ThiB-like"/>
</dbReference>
<dbReference type="SUPFAM" id="SSF53850">
    <property type="entry name" value="Periplasmic binding protein-like II"/>
    <property type="match status" value="1"/>
</dbReference>
<gene>
    <name evidence="3" type="ORF">J2S62_000468</name>
</gene>
<dbReference type="Proteomes" id="UP001183794">
    <property type="component" value="Unassembled WGS sequence"/>
</dbReference>
<keyword evidence="4" id="KW-1185">Reference proteome</keyword>
<protein>
    <submittedName>
        <fullName evidence="3">Thiamine transport system substrate-binding protein</fullName>
    </submittedName>
</protein>
<accession>A0ABU2AYI2</accession>
<reference evidence="3 4" key="1">
    <citation type="submission" date="2023-07" db="EMBL/GenBank/DDBJ databases">
        <title>Sequencing the genomes of 1000 actinobacteria strains.</title>
        <authorList>
            <person name="Klenk H.-P."/>
        </authorList>
    </citation>
    <scope>NUCLEOTIDE SEQUENCE [LARGE SCALE GENOMIC DNA]</scope>
    <source>
        <strain evidence="3 4">DSM 22966</strain>
    </source>
</reference>
<keyword evidence="1 2" id="KW-0732">Signal</keyword>
<dbReference type="PROSITE" id="PS51257">
    <property type="entry name" value="PROKAR_LIPOPROTEIN"/>
    <property type="match status" value="1"/>
</dbReference>
<proteinExistence type="predicted"/>
<name>A0ABU2AYI2_9MICC</name>
<dbReference type="RefSeq" id="WP_310170879.1">
    <property type="nucleotide sequence ID" value="NZ_BAABHE010000002.1"/>
</dbReference>
<organism evidence="3 4">
    <name type="scientific">Enteractinococcus fodinae</name>
    <dbReference type="NCBI Taxonomy" id="684663"/>
    <lineage>
        <taxon>Bacteria</taxon>
        <taxon>Bacillati</taxon>
        <taxon>Actinomycetota</taxon>
        <taxon>Actinomycetes</taxon>
        <taxon>Micrococcales</taxon>
        <taxon>Micrococcaceae</taxon>
    </lineage>
</organism>
<feature type="chain" id="PRO_5047022232" evidence="2">
    <location>
        <begin position="22"/>
        <end position="343"/>
    </location>
</feature>
<dbReference type="Pfam" id="PF13343">
    <property type="entry name" value="SBP_bac_6"/>
    <property type="match status" value="1"/>
</dbReference>
<evidence type="ECO:0000256" key="2">
    <source>
        <dbReference type="SAM" id="SignalP"/>
    </source>
</evidence>
<dbReference type="PANTHER" id="PTHR30006">
    <property type="entry name" value="THIAMINE-BINDING PERIPLASMIC PROTEIN-RELATED"/>
    <property type="match status" value="1"/>
</dbReference>
<dbReference type="NCBIfam" id="TIGR01254">
    <property type="entry name" value="sfuA"/>
    <property type="match status" value="1"/>
</dbReference>
<evidence type="ECO:0000313" key="4">
    <source>
        <dbReference type="Proteomes" id="UP001183794"/>
    </source>
</evidence>